<keyword evidence="1" id="KW-0547">Nucleotide-binding</keyword>
<evidence type="ECO:0000313" key="5">
    <source>
        <dbReference type="Proteomes" id="UP000502823"/>
    </source>
</evidence>
<dbReference type="SMART" id="SM00382">
    <property type="entry name" value="AAA"/>
    <property type="match status" value="1"/>
</dbReference>
<dbReference type="PANTHER" id="PTHR43038">
    <property type="entry name" value="ATP-BINDING CASSETTE, SUB-FAMILY H, MEMBER 1"/>
    <property type="match status" value="1"/>
</dbReference>
<sequence length="248" mass="27412">MFYYIRNSLMECRITHAEQSGKGWSSYGLLGASGCGKTTLLSCVVGRKQFNSGDVWVLGGKPGSKGSGVPGPRIGYMPQEVALVGEFTVKGAFMYFGWLFGMSNKEIEEQFEFLSNLLELPPKDRYVKNLSGGQQRRVSFAVALVHTPELLILDEPTVGLDPVLRSSIWDYLVQLTADKQVTVVITTHYIEETKQADVIGLLRGGKLLAERPPQQLMSMFNSSSLEEVFLILSRKQDEAGGTVMHSTH</sequence>
<name>A0A6L2PVY8_COPFO</name>
<feature type="domain" description="ABC transporter" evidence="3">
    <location>
        <begin position="5"/>
        <end position="229"/>
    </location>
</feature>
<dbReference type="InterPro" id="IPR003593">
    <property type="entry name" value="AAA+_ATPase"/>
</dbReference>
<dbReference type="GO" id="GO:0005524">
    <property type="term" value="F:ATP binding"/>
    <property type="evidence" value="ECO:0007669"/>
    <property type="project" value="UniProtKB-KW"/>
</dbReference>
<dbReference type="InterPro" id="IPR027417">
    <property type="entry name" value="P-loop_NTPase"/>
</dbReference>
<dbReference type="GO" id="GO:0016887">
    <property type="term" value="F:ATP hydrolysis activity"/>
    <property type="evidence" value="ECO:0007669"/>
    <property type="project" value="InterPro"/>
</dbReference>
<comment type="caution">
    <text evidence="4">The sequence shown here is derived from an EMBL/GenBank/DDBJ whole genome shotgun (WGS) entry which is preliminary data.</text>
</comment>
<dbReference type="InParanoid" id="A0A6L2PVY8"/>
<gene>
    <name evidence="4" type="ORF">Cfor_11741</name>
</gene>
<proteinExistence type="predicted"/>
<dbReference type="OrthoDB" id="10255969at2759"/>
<dbReference type="EMBL" id="BLKM01000578">
    <property type="protein sequence ID" value="GFG35800.1"/>
    <property type="molecule type" value="Genomic_DNA"/>
</dbReference>
<reference evidence="5" key="1">
    <citation type="submission" date="2020-01" db="EMBL/GenBank/DDBJ databases">
        <title>Draft genome sequence of the Termite Coptotermes fromosanus.</title>
        <authorList>
            <person name="Itakura S."/>
            <person name="Yosikawa Y."/>
            <person name="Umezawa K."/>
        </authorList>
    </citation>
    <scope>NUCLEOTIDE SEQUENCE [LARGE SCALE GENOMIC DNA]</scope>
</reference>
<evidence type="ECO:0000256" key="2">
    <source>
        <dbReference type="ARBA" id="ARBA00022840"/>
    </source>
</evidence>
<dbReference type="Pfam" id="PF00005">
    <property type="entry name" value="ABC_tran"/>
    <property type="match status" value="1"/>
</dbReference>
<dbReference type="PANTHER" id="PTHR43038:SF2">
    <property type="entry name" value="RH61964P"/>
    <property type="match status" value="1"/>
</dbReference>
<dbReference type="PROSITE" id="PS00211">
    <property type="entry name" value="ABC_TRANSPORTER_1"/>
    <property type="match status" value="1"/>
</dbReference>
<feature type="non-terminal residue" evidence="4">
    <location>
        <position position="248"/>
    </location>
</feature>
<evidence type="ECO:0000256" key="1">
    <source>
        <dbReference type="ARBA" id="ARBA00022741"/>
    </source>
</evidence>
<evidence type="ECO:0000259" key="3">
    <source>
        <dbReference type="PROSITE" id="PS50893"/>
    </source>
</evidence>
<dbReference type="PROSITE" id="PS51257">
    <property type="entry name" value="PROKAR_LIPOPROTEIN"/>
    <property type="match status" value="1"/>
</dbReference>
<evidence type="ECO:0000313" key="4">
    <source>
        <dbReference type="EMBL" id="GFG35800.1"/>
    </source>
</evidence>
<keyword evidence="5" id="KW-1185">Reference proteome</keyword>
<organism evidence="4 5">
    <name type="scientific">Coptotermes formosanus</name>
    <name type="common">Formosan subterranean termite</name>
    <dbReference type="NCBI Taxonomy" id="36987"/>
    <lineage>
        <taxon>Eukaryota</taxon>
        <taxon>Metazoa</taxon>
        <taxon>Ecdysozoa</taxon>
        <taxon>Arthropoda</taxon>
        <taxon>Hexapoda</taxon>
        <taxon>Insecta</taxon>
        <taxon>Pterygota</taxon>
        <taxon>Neoptera</taxon>
        <taxon>Polyneoptera</taxon>
        <taxon>Dictyoptera</taxon>
        <taxon>Blattodea</taxon>
        <taxon>Blattoidea</taxon>
        <taxon>Termitoidae</taxon>
        <taxon>Rhinotermitidae</taxon>
        <taxon>Coptotermes</taxon>
    </lineage>
</organism>
<accession>A0A6L2PVY8</accession>
<dbReference type="Proteomes" id="UP000502823">
    <property type="component" value="Unassembled WGS sequence"/>
</dbReference>
<dbReference type="AlphaFoldDB" id="A0A6L2PVY8"/>
<dbReference type="Gene3D" id="3.40.50.300">
    <property type="entry name" value="P-loop containing nucleotide triphosphate hydrolases"/>
    <property type="match status" value="1"/>
</dbReference>
<dbReference type="InterPro" id="IPR003439">
    <property type="entry name" value="ABC_transporter-like_ATP-bd"/>
</dbReference>
<protein>
    <recommendedName>
        <fullName evidence="3">ABC transporter domain-containing protein</fullName>
    </recommendedName>
</protein>
<dbReference type="SUPFAM" id="SSF52540">
    <property type="entry name" value="P-loop containing nucleoside triphosphate hydrolases"/>
    <property type="match status" value="1"/>
</dbReference>
<keyword evidence="2" id="KW-0067">ATP-binding</keyword>
<dbReference type="InterPro" id="IPR017871">
    <property type="entry name" value="ABC_transporter-like_CS"/>
</dbReference>
<dbReference type="PROSITE" id="PS50893">
    <property type="entry name" value="ABC_TRANSPORTER_2"/>
    <property type="match status" value="1"/>
</dbReference>